<evidence type="ECO:0000256" key="2">
    <source>
        <dbReference type="SAM" id="Phobius"/>
    </source>
</evidence>
<accession>A0A2U3NKM3</accession>
<dbReference type="EMBL" id="FTRV01000017">
    <property type="protein sequence ID" value="SPM32087.1"/>
    <property type="molecule type" value="Genomic_DNA"/>
</dbReference>
<feature type="transmembrane region" description="Helical" evidence="2">
    <location>
        <begin position="156"/>
        <end position="174"/>
    </location>
</feature>
<feature type="transmembrane region" description="Helical" evidence="2">
    <location>
        <begin position="180"/>
        <end position="200"/>
    </location>
</feature>
<keyword evidence="4" id="KW-1185">Reference proteome</keyword>
<keyword evidence="2" id="KW-1133">Transmembrane helix</keyword>
<dbReference type="Proteomes" id="UP000241595">
    <property type="component" value="Unassembled WGS sequence"/>
</dbReference>
<evidence type="ECO:0000256" key="1">
    <source>
        <dbReference type="SAM" id="MobiDB-lite"/>
    </source>
</evidence>
<name>A0A2U3NKM3_9MYCO</name>
<reference evidence="3 4" key="1">
    <citation type="submission" date="2017-01" db="EMBL/GenBank/DDBJ databases">
        <authorList>
            <consortium name="Urmite Genomes"/>
        </authorList>
    </citation>
    <scope>NUCLEOTIDE SEQUENCE [LARGE SCALE GENOMIC DNA]</scope>
    <source>
        <strain evidence="3 4">AB308</strain>
    </source>
</reference>
<feature type="compositionally biased region" description="Basic and acidic residues" evidence="1">
    <location>
        <begin position="103"/>
        <end position="122"/>
    </location>
</feature>
<keyword evidence="2" id="KW-0472">Membrane</keyword>
<dbReference type="AlphaFoldDB" id="A0A2U3NKM3"/>
<proteinExistence type="predicted"/>
<sequence>MADNHAFRGHDRVIPPGSNLGTVKLMGRKKGQDDDLEGSAGVTADIDAATSADTGSRRTGPKGRPTPKRSEARRNPRKGHVAPAPMTAAEARARRKSLAGPKLSREERRAERTASRARMTDRRERMLAGDEGYLLPRDQGPIKRYVRDVVDSRRNLLGLFMPATMLLLFASFGVAQLQFYASPAMLVLMVVMGVDGVLLARKVSKLVDAKFPDNTESRWKLGIYAAGRASQLRRMRAPRPQVERGSSVD</sequence>
<dbReference type="InterPro" id="IPR021403">
    <property type="entry name" value="DUF3043"/>
</dbReference>
<keyword evidence="2" id="KW-0812">Transmembrane</keyword>
<evidence type="ECO:0000313" key="4">
    <source>
        <dbReference type="Proteomes" id="UP000241595"/>
    </source>
</evidence>
<dbReference type="STRING" id="1841859.GCA_900157385_05615"/>
<gene>
    <name evidence="3" type="ORF">MTAB308_5613</name>
</gene>
<protein>
    <submittedName>
        <fullName evidence="3">Membrane protein</fullName>
    </submittedName>
</protein>
<dbReference type="Pfam" id="PF11241">
    <property type="entry name" value="DUF3043"/>
    <property type="match status" value="1"/>
</dbReference>
<evidence type="ECO:0000313" key="3">
    <source>
        <dbReference type="EMBL" id="SPM32087.1"/>
    </source>
</evidence>
<feature type="region of interest" description="Disordered" evidence="1">
    <location>
        <begin position="1"/>
        <end position="122"/>
    </location>
</feature>
<feature type="compositionally biased region" description="Basic and acidic residues" evidence="1">
    <location>
        <begin position="1"/>
        <end position="13"/>
    </location>
</feature>
<feature type="compositionally biased region" description="Low complexity" evidence="1">
    <location>
        <begin position="43"/>
        <end position="54"/>
    </location>
</feature>
<organism evidence="3 4">
    <name type="scientific">Mycobacterium terramassiliense</name>
    <dbReference type="NCBI Taxonomy" id="1841859"/>
    <lineage>
        <taxon>Bacteria</taxon>
        <taxon>Bacillati</taxon>
        <taxon>Actinomycetota</taxon>
        <taxon>Actinomycetes</taxon>
        <taxon>Mycobacteriales</taxon>
        <taxon>Mycobacteriaceae</taxon>
        <taxon>Mycobacterium</taxon>
    </lineage>
</organism>